<proteinExistence type="inferred from homology"/>
<comment type="similarity">
    <text evidence="2 15">Belongs to the peptidase M20A family. DapE subfamily.</text>
</comment>
<dbReference type="InterPro" id="IPR050072">
    <property type="entry name" value="Peptidase_M20A"/>
</dbReference>
<evidence type="ECO:0000256" key="15">
    <source>
        <dbReference type="HAMAP-Rule" id="MF_01690"/>
    </source>
</evidence>
<feature type="binding site" evidence="15">
    <location>
        <position position="128"/>
    </location>
    <ligand>
        <name>Zn(2+)</name>
        <dbReference type="ChEBI" id="CHEBI:29105"/>
        <label>2</label>
    </ligand>
</feature>
<dbReference type="InterPro" id="IPR002933">
    <property type="entry name" value="Peptidase_M20"/>
</dbReference>
<evidence type="ECO:0000256" key="1">
    <source>
        <dbReference type="ARBA" id="ARBA00005130"/>
    </source>
</evidence>
<dbReference type="NCBIfam" id="NF009557">
    <property type="entry name" value="PRK13009.1"/>
    <property type="match status" value="1"/>
</dbReference>
<evidence type="ECO:0000256" key="5">
    <source>
        <dbReference type="ARBA" id="ARBA00022391"/>
    </source>
</evidence>
<dbReference type="InterPro" id="IPR005941">
    <property type="entry name" value="DapE_proteobac"/>
</dbReference>
<dbReference type="SUPFAM" id="SSF55031">
    <property type="entry name" value="Bacterial exopeptidase dimerisation domain"/>
    <property type="match status" value="1"/>
</dbReference>
<feature type="binding site" evidence="15">
    <location>
        <position position="159"/>
    </location>
    <ligand>
        <name>Zn(2+)</name>
        <dbReference type="ChEBI" id="CHEBI:29105"/>
        <label>2</label>
    </ligand>
</feature>
<evidence type="ECO:0000256" key="6">
    <source>
        <dbReference type="ARBA" id="ARBA00022605"/>
    </source>
</evidence>
<dbReference type="EC" id="3.5.1.18" evidence="4 15"/>
<feature type="binding site" evidence="15">
    <location>
        <position position="128"/>
    </location>
    <ligand>
        <name>Zn(2+)</name>
        <dbReference type="ChEBI" id="CHEBI:29105"/>
        <label>1</label>
    </ligand>
</feature>
<keyword evidence="11 15" id="KW-0457">Lysine biosynthesis</keyword>
<evidence type="ECO:0000256" key="4">
    <source>
        <dbReference type="ARBA" id="ARBA00011921"/>
    </source>
</evidence>
<feature type="binding site" evidence="15">
    <location>
        <position position="370"/>
    </location>
    <ligand>
        <name>Zn(2+)</name>
        <dbReference type="ChEBI" id="CHEBI:29105"/>
        <label>2</label>
    </ligand>
</feature>
<dbReference type="PANTHER" id="PTHR43808">
    <property type="entry name" value="ACETYLORNITHINE DEACETYLASE"/>
    <property type="match status" value="1"/>
</dbReference>
<dbReference type="Gene3D" id="3.40.630.10">
    <property type="entry name" value="Zn peptidases"/>
    <property type="match status" value="1"/>
</dbReference>
<feature type="binding site" evidence="15">
    <location>
        <position position="187"/>
    </location>
    <ligand>
        <name>Zn(2+)</name>
        <dbReference type="ChEBI" id="CHEBI:29105"/>
        <label>1</label>
    </ligand>
</feature>
<comment type="pathway">
    <text evidence="1 15">Amino-acid biosynthesis; L-lysine biosynthesis via DAP pathway; LL-2,6-diaminopimelate from (S)-tetrahydrodipicolinate (succinylase route): step 3/3.</text>
</comment>
<dbReference type="Gene3D" id="3.30.70.360">
    <property type="match status" value="1"/>
</dbReference>
<dbReference type="Pfam" id="PF07687">
    <property type="entry name" value="M20_dimer"/>
    <property type="match status" value="1"/>
</dbReference>
<dbReference type="PATRIC" id="fig|158500.4.peg.2715"/>
<dbReference type="PANTHER" id="PTHR43808:SF31">
    <property type="entry name" value="N-ACETYL-L-CITRULLINE DEACETYLASE"/>
    <property type="match status" value="1"/>
</dbReference>
<dbReference type="GO" id="GO:0009014">
    <property type="term" value="F:succinyl-diaminopimelate desuccinylase activity"/>
    <property type="evidence" value="ECO:0007669"/>
    <property type="project" value="UniProtKB-UniRule"/>
</dbReference>
<dbReference type="Pfam" id="PF01546">
    <property type="entry name" value="Peptidase_M20"/>
    <property type="match status" value="1"/>
</dbReference>
<sequence>MVMVRLLCDGAAPMSQTAPLAATVADLAEALIACPSVTPASGMVFDCLENQLAPLGFEITRFIAGEAPDGPVENLFAIRRGPEGSRHFAFAGHLDVVPPGEGWTSAPFLPERRGPEGQELLYGRGAVDMKGSIAAMVAAVTHIPPETGTVSFIITGDEEGPARFGTLALIDLMREKGEIPDLCLVGEPTSVNRLGDMMKVGRRGSVNIWLEVEGVQGHVAYPHLADNPITKLVAMLAELDAIVLDEGTDWFQASNLEVTDVACGNPATNVIPAKASARISIRFNDLHTGEGLAARVAEIAQRHGGTARPVISGEAFLTQPGAFSAMLAEAIRAETGVEPELSTSGGTSDARFLKDLSPVIEFGLCNATMHKRDEAVAVADLDALARIYERVTLAALRG</sequence>
<keyword evidence="6 15" id="KW-0028">Amino-acid biosynthesis</keyword>
<evidence type="ECO:0000256" key="10">
    <source>
        <dbReference type="ARBA" id="ARBA00022915"/>
    </source>
</evidence>
<evidence type="ECO:0000313" key="17">
    <source>
        <dbReference type="EMBL" id="EZP81439.1"/>
    </source>
</evidence>
<accession>A0A031JWZ5</accession>
<evidence type="ECO:0000256" key="2">
    <source>
        <dbReference type="ARBA" id="ARBA00006746"/>
    </source>
</evidence>
<evidence type="ECO:0000256" key="12">
    <source>
        <dbReference type="ARBA" id="ARBA00023285"/>
    </source>
</evidence>
<dbReference type="GO" id="GO:0009089">
    <property type="term" value="P:lysine biosynthetic process via diaminopimelate"/>
    <property type="evidence" value="ECO:0007669"/>
    <property type="project" value="UniProtKB-UniRule"/>
</dbReference>
<keyword evidence="8 15" id="KW-0378">Hydrolase</keyword>
<feature type="domain" description="Peptidase M20 dimerisation" evidence="16">
    <location>
        <begin position="200"/>
        <end position="304"/>
    </location>
</feature>
<dbReference type="eggNOG" id="COG0624">
    <property type="taxonomic scope" value="Bacteria"/>
</dbReference>
<dbReference type="GO" id="GO:0008270">
    <property type="term" value="F:zinc ion binding"/>
    <property type="evidence" value="ECO:0007669"/>
    <property type="project" value="UniProtKB-UniRule"/>
</dbReference>
<dbReference type="CDD" id="cd03891">
    <property type="entry name" value="M20_DapE_proteobac"/>
    <property type="match status" value="1"/>
</dbReference>
<comment type="catalytic activity">
    <reaction evidence="14 15">
        <text>N-succinyl-(2S,6S)-2,6-diaminopimelate + H2O = (2S,6S)-2,6-diaminopimelate + succinate</text>
        <dbReference type="Rhea" id="RHEA:22608"/>
        <dbReference type="ChEBI" id="CHEBI:15377"/>
        <dbReference type="ChEBI" id="CHEBI:30031"/>
        <dbReference type="ChEBI" id="CHEBI:57609"/>
        <dbReference type="ChEBI" id="CHEBI:58087"/>
        <dbReference type="EC" id="3.5.1.18"/>
    </reaction>
</comment>
<dbReference type="InterPro" id="IPR011650">
    <property type="entry name" value="Peptidase_M20_dimer"/>
</dbReference>
<dbReference type="AlphaFoldDB" id="A0A031JWZ5"/>
<evidence type="ECO:0000259" key="16">
    <source>
        <dbReference type="Pfam" id="PF07687"/>
    </source>
</evidence>
<gene>
    <name evidence="15 17" type="primary">dapE</name>
    <name evidence="17" type="ORF">BV97_02656</name>
</gene>
<dbReference type="GO" id="GO:0019877">
    <property type="term" value="P:diaminopimelate biosynthetic process"/>
    <property type="evidence" value="ECO:0007669"/>
    <property type="project" value="UniProtKB-UniRule"/>
</dbReference>
<keyword evidence="12 15" id="KW-0170">Cobalt</keyword>
<comment type="caution">
    <text evidence="17">The sequence shown here is derived from an EMBL/GenBank/DDBJ whole genome shotgun (WGS) entry which is preliminary data.</text>
</comment>
<comment type="function">
    <text evidence="15">Catalyzes the hydrolysis of N-succinyl-L,L-diaminopimelic acid (SDAP), forming succinate and LL-2,6-diaminopimelate (DAP), an intermediate involved in the bacterial biosynthesis of lysine and meso-diaminopimelic acid, an essential component of bacterial cell walls.</text>
</comment>
<dbReference type="STRING" id="158500.BES08_10145"/>
<dbReference type="GO" id="GO:0050897">
    <property type="term" value="F:cobalt ion binding"/>
    <property type="evidence" value="ECO:0007669"/>
    <property type="project" value="UniProtKB-UniRule"/>
</dbReference>
<protein>
    <recommendedName>
        <fullName evidence="5 15">Succinyl-diaminopimelate desuccinylase</fullName>
        <shortName evidence="15">SDAP desuccinylase</shortName>
        <ecNumber evidence="4 15">3.5.1.18</ecNumber>
    </recommendedName>
    <alternativeName>
        <fullName evidence="13 15">N-succinyl-LL-2,6-diaminoheptanedioate amidohydrolase</fullName>
    </alternativeName>
</protein>
<dbReference type="EMBL" id="JFYZ01000012">
    <property type="protein sequence ID" value="EZP81439.1"/>
    <property type="molecule type" value="Genomic_DNA"/>
</dbReference>
<feature type="active site" evidence="15">
    <location>
        <position position="95"/>
    </location>
</feature>
<dbReference type="GO" id="GO:0008777">
    <property type="term" value="F:acetylornithine deacetylase activity"/>
    <property type="evidence" value="ECO:0007669"/>
    <property type="project" value="TreeGrafter"/>
</dbReference>
<organism evidence="17 18">
    <name type="scientific">Novosphingobium resinovorum</name>
    <dbReference type="NCBI Taxonomy" id="158500"/>
    <lineage>
        <taxon>Bacteria</taxon>
        <taxon>Pseudomonadati</taxon>
        <taxon>Pseudomonadota</taxon>
        <taxon>Alphaproteobacteria</taxon>
        <taxon>Sphingomonadales</taxon>
        <taxon>Sphingomonadaceae</taxon>
        <taxon>Novosphingobium</taxon>
    </lineage>
</organism>
<dbReference type="InterPro" id="IPR036264">
    <property type="entry name" value="Bact_exopeptidase_dim_dom"/>
</dbReference>
<name>A0A031JWZ5_9SPHN</name>
<evidence type="ECO:0000256" key="14">
    <source>
        <dbReference type="ARBA" id="ARBA00051301"/>
    </source>
</evidence>
<feature type="active site" description="Proton acceptor" evidence="15">
    <location>
        <position position="158"/>
    </location>
</feature>
<dbReference type="GO" id="GO:0006526">
    <property type="term" value="P:L-arginine biosynthetic process"/>
    <property type="evidence" value="ECO:0007669"/>
    <property type="project" value="TreeGrafter"/>
</dbReference>
<keyword evidence="10 15" id="KW-0220">Diaminopimelate biosynthesis</keyword>
<evidence type="ECO:0000256" key="9">
    <source>
        <dbReference type="ARBA" id="ARBA00022833"/>
    </source>
</evidence>
<evidence type="ECO:0000256" key="11">
    <source>
        <dbReference type="ARBA" id="ARBA00023154"/>
    </source>
</evidence>
<dbReference type="HAMAP" id="MF_01690">
    <property type="entry name" value="DapE"/>
    <property type="match status" value="1"/>
</dbReference>
<evidence type="ECO:0000256" key="13">
    <source>
        <dbReference type="ARBA" id="ARBA00031891"/>
    </source>
</evidence>
<dbReference type="SUPFAM" id="SSF53187">
    <property type="entry name" value="Zn-dependent exopeptidases"/>
    <property type="match status" value="1"/>
</dbReference>
<dbReference type="Proteomes" id="UP000024329">
    <property type="component" value="Unassembled WGS sequence"/>
</dbReference>
<feature type="binding site" evidence="15">
    <location>
        <position position="93"/>
    </location>
    <ligand>
        <name>Zn(2+)</name>
        <dbReference type="ChEBI" id="CHEBI:29105"/>
        <label>1</label>
    </ligand>
</feature>
<comment type="subunit">
    <text evidence="3 15">Homodimer.</text>
</comment>
<keyword evidence="7 15" id="KW-0479">Metal-binding</keyword>
<dbReference type="NCBIfam" id="TIGR01246">
    <property type="entry name" value="dapE_proteo"/>
    <property type="match status" value="1"/>
</dbReference>
<evidence type="ECO:0000256" key="7">
    <source>
        <dbReference type="ARBA" id="ARBA00022723"/>
    </source>
</evidence>
<dbReference type="UniPathway" id="UPA00034">
    <property type="reaction ID" value="UER00021"/>
</dbReference>
<reference evidence="17 18" key="1">
    <citation type="submission" date="2014-03" db="EMBL/GenBank/DDBJ databases">
        <title>Whole genome sequence of Novosphingobium resinovorum KF1.</title>
        <authorList>
            <person name="Gan H.M."/>
            <person name="Gan H.Y."/>
            <person name="Chew T.H."/>
            <person name="Savka M.A."/>
        </authorList>
    </citation>
    <scope>NUCLEOTIDE SEQUENCE [LARGE SCALE GENOMIC DNA]</scope>
    <source>
        <strain evidence="17 18">KF1</strain>
    </source>
</reference>
<evidence type="ECO:0000256" key="3">
    <source>
        <dbReference type="ARBA" id="ARBA00011738"/>
    </source>
</evidence>
<comment type="cofactor">
    <cofactor evidence="15">
        <name>Zn(2+)</name>
        <dbReference type="ChEBI" id="CHEBI:29105"/>
    </cofactor>
    <cofactor evidence="15">
        <name>Co(2+)</name>
        <dbReference type="ChEBI" id="CHEBI:48828"/>
    </cofactor>
    <text evidence="15">Binds 2 Zn(2+) or Co(2+) ions per subunit.</text>
</comment>
<evidence type="ECO:0000256" key="8">
    <source>
        <dbReference type="ARBA" id="ARBA00022801"/>
    </source>
</evidence>
<keyword evidence="9 15" id="KW-0862">Zinc</keyword>
<evidence type="ECO:0000313" key="18">
    <source>
        <dbReference type="Proteomes" id="UP000024329"/>
    </source>
</evidence>